<evidence type="ECO:0008006" key="4">
    <source>
        <dbReference type="Google" id="ProtNLM"/>
    </source>
</evidence>
<evidence type="ECO:0000256" key="1">
    <source>
        <dbReference type="SAM" id="SignalP"/>
    </source>
</evidence>
<dbReference type="STRING" id="1079859.SAMN04515674_112160"/>
<keyword evidence="3" id="KW-1185">Reference proteome</keyword>
<dbReference type="Pfam" id="PF14054">
    <property type="entry name" value="DUF4249"/>
    <property type="match status" value="1"/>
</dbReference>
<dbReference type="OrthoDB" id="1115009at2"/>
<dbReference type="Proteomes" id="UP000199306">
    <property type="component" value="Unassembled WGS sequence"/>
</dbReference>
<dbReference type="InterPro" id="IPR025345">
    <property type="entry name" value="DUF4249"/>
</dbReference>
<reference evidence="2 3" key="1">
    <citation type="submission" date="2016-10" db="EMBL/GenBank/DDBJ databases">
        <authorList>
            <person name="de Groot N.N."/>
        </authorList>
    </citation>
    <scope>NUCLEOTIDE SEQUENCE [LARGE SCALE GENOMIC DNA]</scope>
    <source>
        <strain evidence="3">E92,LMG 26720,CCM 7988</strain>
    </source>
</reference>
<accession>A0A1I5WSM7</accession>
<sequence length="298" mass="33492">MKKYSLFIFLLILLPSCQTIITDITIPYKERLVVQCSISPNDTIVQVAVGKTEPVIGEVDGVNRYVVKTATVSLSDSLKTRTVTTRFETITNPATGIIESYFLRTKNFPLIPGKSYYLKVTAPNFTDVEAYCTIPLKSIPASSIEAVIGTTTEKNVPKKTLTLKFRDFFQEENYYAITAYRAENYQGKDGNGKNILINTVDTFGQEWISDYKQDGNVLISNKSSFNERKDPNSILYVDVYVSQTDKNYYQFYYAVVDKQKKGGGADNPFAEPIPTFTNIKNGLGIFAGYNPTKIRINL</sequence>
<dbReference type="EMBL" id="FOXH01000012">
    <property type="protein sequence ID" value="SFQ22795.1"/>
    <property type="molecule type" value="Genomic_DNA"/>
</dbReference>
<evidence type="ECO:0000313" key="3">
    <source>
        <dbReference type="Proteomes" id="UP000199306"/>
    </source>
</evidence>
<gene>
    <name evidence="2" type="ORF">SAMN04515674_112160</name>
</gene>
<feature type="chain" id="PRO_5011447926" description="DUF4249 domain-containing protein" evidence="1">
    <location>
        <begin position="22"/>
        <end position="298"/>
    </location>
</feature>
<keyword evidence="1" id="KW-0732">Signal</keyword>
<evidence type="ECO:0000313" key="2">
    <source>
        <dbReference type="EMBL" id="SFQ22795.1"/>
    </source>
</evidence>
<feature type="signal peptide" evidence="1">
    <location>
        <begin position="1"/>
        <end position="21"/>
    </location>
</feature>
<dbReference type="AlphaFoldDB" id="A0A1I5WSM7"/>
<name>A0A1I5WSM7_9BACT</name>
<organism evidence="2 3">
    <name type="scientific">Pseudarcicella hirudinis</name>
    <dbReference type="NCBI Taxonomy" id="1079859"/>
    <lineage>
        <taxon>Bacteria</taxon>
        <taxon>Pseudomonadati</taxon>
        <taxon>Bacteroidota</taxon>
        <taxon>Cytophagia</taxon>
        <taxon>Cytophagales</taxon>
        <taxon>Flectobacillaceae</taxon>
        <taxon>Pseudarcicella</taxon>
    </lineage>
</organism>
<dbReference type="RefSeq" id="WP_092018695.1">
    <property type="nucleotide sequence ID" value="NZ_FOXH01000012.1"/>
</dbReference>
<protein>
    <recommendedName>
        <fullName evidence="4">DUF4249 domain-containing protein</fullName>
    </recommendedName>
</protein>
<proteinExistence type="predicted"/>